<sequence length="377" mass="44092">MAALTFRNIRRGKTPVIIDAHFHIFPPLGRASVEEDPLQPLRMKFWQCHMRDSSRFRRKADDEPVPEPFLQWDSDDINEMPEVNFRMADFGRAEITVDGVDYYTQAYPPSLINCEAPPERMIGEMDLVGVDMGVLQHDHIYGALNEYYGEQMRRFPNRFIGLAQVREWEADSPAEHERLEQAVKEHGLMGLYFSVEPFALSNYADHLDDAKFEPLWEKVRELGIPVWWYLHSRQRDRLGGFMKHVAELDRWAAAHPDIPALLTHGIDTFSMRRGEERYQIPDRLMTLLERPNMHVEVLFCAFWPEYPFPGAQEKIRELREEIGVHKLMWGTDMPYCSGSWCTYKQAIDYIRVHCAFLSEEEKALILGGNVARMFNLQ</sequence>
<dbReference type="GO" id="GO:0019748">
    <property type="term" value="P:secondary metabolic process"/>
    <property type="evidence" value="ECO:0007669"/>
    <property type="project" value="TreeGrafter"/>
</dbReference>
<accession>A0A6B0YU89</accession>
<comment type="caution">
    <text evidence="3">The sequence shown here is derived from an EMBL/GenBank/DDBJ whole genome shotgun (WGS) entry which is preliminary data.</text>
</comment>
<evidence type="ECO:0000256" key="1">
    <source>
        <dbReference type="ARBA" id="ARBA00023239"/>
    </source>
</evidence>
<dbReference type="PANTHER" id="PTHR21240:SF28">
    <property type="entry name" value="ISO-OROTATE DECARBOXYLASE (EUROFUNG)"/>
    <property type="match status" value="1"/>
</dbReference>
<dbReference type="PANTHER" id="PTHR21240">
    <property type="entry name" value="2-AMINO-3-CARBOXYLMUCONATE-6-SEMIALDEHYDE DECARBOXYLASE"/>
    <property type="match status" value="1"/>
</dbReference>
<dbReference type="GO" id="GO:0016787">
    <property type="term" value="F:hydrolase activity"/>
    <property type="evidence" value="ECO:0007669"/>
    <property type="project" value="UniProtKB-KW"/>
</dbReference>
<dbReference type="GO" id="GO:0005737">
    <property type="term" value="C:cytoplasm"/>
    <property type="evidence" value="ECO:0007669"/>
    <property type="project" value="TreeGrafter"/>
</dbReference>
<dbReference type="InterPro" id="IPR032465">
    <property type="entry name" value="ACMSD"/>
</dbReference>
<evidence type="ECO:0000313" key="3">
    <source>
        <dbReference type="EMBL" id="MXY93018.1"/>
    </source>
</evidence>
<feature type="domain" description="Amidohydrolase-related" evidence="2">
    <location>
        <begin position="18"/>
        <end position="376"/>
    </location>
</feature>
<dbReference type="InterPro" id="IPR032466">
    <property type="entry name" value="Metal_Hydrolase"/>
</dbReference>
<dbReference type="GO" id="GO:0016831">
    <property type="term" value="F:carboxy-lyase activity"/>
    <property type="evidence" value="ECO:0007669"/>
    <property type="project" value="InterPro"/>
</dbReference>
<proteinExistence type="predicted"/>
<dbReference type="EMBL" id="VXRG01000053">
    <property type="protein sequence ID" value="MXY93018.1"/>
    <property type="molecule type" value="Genomic_DNA"/>
</dbReference>
<dbReference type="SUPFAM" id="SSF51556">
    <property type="entry name" value="Metallo-dependent hydrolases"/>
    <property type="match status" value="1"/>
</dbReference>
<dbReference type="Pfam" id="PF04909">
    <property type="entry name" value="Amidohydro_2"/>
    <property type="match status" value="1"/>
</dbReference>
<name>A0A6B0YU89_9CHLR</name>
<evidence type="ECO:0000259" key="2">
    <source>
        <dbReference type="Pfam" id="PF04909"/>
    </source>
</evidence>
<protein>
    <submittedName>
        <fullName evidence="3">Amidohydrolase</fullName>
    </submittedName>
</protein>
<dbReference type="AlphaFoldDB" id="A0A6B0YU89"/>
<dbReference type="Gene3D" id="3.20.20.140">
    <property type="entry name" value="Metal-dependent hydrolases"/>
    <property type="match status" value="1"/>
</dbReference>
<reference evidence="3" key="1">
    <citation type="submission" date="2019-09" db="EMBL/GenBank/DDBJ databases">
        <title>Characterisation of the sponge microbiome using genome-centric metagenomics.</title>
        <authorList>
            <person name="Engelberts J.P."/>
            <person name="Robbins S.J."/>
            <person name="De Goeij J.M."/>
            <person name="Aranda M."/>
            <person name="Bell S.C."/>
            <person name="Webster N.S."/>
        </authorList>
    </citation>
    <scope>NUCLEOTIDE SEQUENCE</scope>
    <source>
        <strain evidence="3">SB0664_bin_27</strain>
    </source>
</reference>
<organism evidence="3">
    <name type="scientific">Caldilineaceae bacterium SB0664_bin_27</name>
    <dbReference type="NCBI Taxonomy" id="2605260"/>
    <lineage>
        <taxon>Bacteria</taxon>
        <taxon>Bacillati</taxon>
        <taxon>Chloroflexota</taxon>
        <taxon>Caldilineae</taxon>
        <taxon>Caldilineales</taxon>
        <taxon>Caldilineaceae</taxon>
    </lineage>
</organism>
<dbReference type="InterPro" id="IPR006680">
    <property type="entry name" value="Amidohydro-rel"/>
</dbReference>
<keyword evidence="3" id="KW-0378">Hydrolase</keyword>
<gene>
    <name evidence="3" type="ORF">F4Y42_06155</name>
</gene>
<keyword evidence="1" id="KW-0456">Lyase</keyword>